<dbReference type="CDD" id="cd03884">
    <property type="entry name" value="M20_bAS"/>
    <property type="match status" value="1"/>
</dbReference>
<dbReference type="PANTHER" id="PTHR32494">
    <property type="entry name" value="ALLANTOATE DEIMINASE-RELATED"/>
    <property type="match status" value="1"/>
</dbReference>
<dbReference type="NCBIfam" id="NF006771">
    <property type="entry name" value="PRK09290.1-5"/>
    <property type="match status" value="1"/>
</dbReference>
<keyword evidence="3" id="KW-0479">Metal-binding</keyword>
<reference evidence="7" key="1">
    <citation type="submission" date="2015-10" db="EMBL/GenBank/DDBJ databases">
        <authorList>
            <person name="Gilbert D.G."/>
        </authorList>
    </citation>
    <scope>NUCLEOTIDE SEQUENCE</scope>
</reference>
<proteinExistence type="predicted"/>
<dbReference type="PIRSF" id="PIRSF001235">
    <property type="entry name" value="Amidase_carbamoylase"/>
    <property type="match status" value="1"/>
</dbReference>
<evidence type="ECO:0000256" key="1">
    <source>
        <dbReference type="ARBA" id="ARBA00001936"/>
    </source>
</evidence>
<dbReference type="Pfam" id="PF01546">
    <property type="entry name" value="Peptidase_M20"/>
    <property type="match status" value="1"/>
</dbReference>
<dbReference type="SUPFAM" id="SSF53187">
    <property type="entry name" value="Zn-dependent exopeptidases"/>
    <property type="match status" value="1"/>
</dbReference>
<dbReference type="InterPro" id="IPR010158">
    <property type="entry name" value="Amidase_Cbmase"/>
</dbReference>
<name>A0A160V856_9ZZZZ</name>
<dbReference type="PANTHER" id="PTHR32494:SF19">
    <property type="entry name" value="ALLANTOATE DEIMINASE-RELATED"/>
    <property type="match status" value="1"/>
</dbReference>
<sequence>MPRYSINESRINQTLQELGHLGESPEGMDRVAYSPEDIAGRDYTIKLMQEAGLETRIDAAGNIIGRRAGSDDNLPAIALGSHTDTVPKGGKYDGALGVMGAIEVIRTLEEQGHRTRHPLEVIDFTNEEGTRFHRWLVGSRSMSGLLEQEDLDALDDDGLSLGPCIADIGGDLSRIGEAVRSPGELAAYFELHIEQGPYLHQSGNPIGVVTGITGRAVFEVEIEGKANHAGTTPMSARRDALVSASKLVVNIQKMAAEQEICRVSTVGSIKAIPNAVNVIPGHASIGLEFRDTDMEALADAEQELRRITDQAAVDDIVDIDVIRHRFTSAVPITADMQALVAEAAENCGMAWEPLASGAGHDAQAVANIAPVAMIFVPSIDGISHAIEEYSTPQDCANGVQVLLELLLLADDRS</sequence>
<accession>A0A160V856</accession>
<evidence type="ECO:0000256" key="3">
    <source>
        <dbReference type="ARBA" id="ARBA00022723"/>
    </source>
</evidence>
<evidence type="ECO:0000256" key="2">
    <source>
        <dbReference type="ARBA" id="ARBA00011738"/>
    </source>
</evidence>
<dbReference type="GO" id="GO:0016813">
    <property type="term" value="F:hydrolase activity, acting on carbon-nitrogen (but not peptide) bonds, in linear amidines"/>
    <property type="evidence" value="ECO:0007669"/>
    <property type="project" value="InterPro"/>
</dbReference>
<evidence type="ECO:0000256" key="4">
    <source>
        <dbReference type="ARBA" id="ARBA00022801"/>
    </source>
</evidence>
<dbReference type="InterPro" id="IPR002933">
    <property type="entry name" value="Peptidase_M20"/>
</dbReference>
<dbReference type="Gene3D" id="3.40.630.10">
    <property type="entry name" value="Zn peptidases"/>
    <property type="match status" value="1"/>
</dbReference>
<feature type="domain" description="Peptidase M20 dimerisation" evidence="6">
    <location>
        <begin position="211"/>
        <end position="314"/>
    </location>
</feature>
<dbReference type="Pfam" id="PF07687">
    <property type="entry name" value="M20_dimer"/>
    <property type="match status" value="1"/>
</dbReference>
<dbReference type="InterPro" id="IPR036264">
    <property type="entry name" value="Bact_exopeptidase_dim_dom"/>
</dbReference>
<organism evidence="7">
    <name type="scientific">hydrothermal vent metagenome</name>
    <dbReference type="NCBI Taxonomy" id="652676"/>
    <lineage>
        <taxon>unclassified sequences</taxon>
        <taxon>metagenomes</taxon>
        <taxon>ecological metagenomes</taxon>
    </lineage>
</organism>
<dbReference type="EC" id="3.5.1.87" evidence="7"/>
<dbReference type="InterPro" id="IPR001261">
    <property type="entry name" value="ArgE/DapE_CS"/>
</dbReference>
<dbReference type="InterPro" id="IPR011650">
    <property type="entry name" value="Peptidase_M20_dimer"/>
</dbReference>
<dbReference type="SUPFAM" id="SSF55031">
    <property type="entry name" value="Bacterial exopeptidase dimerisation domain"/>
    <property type="match status" value="1"/>
</dbReference>
<evidence type="ECO:0000259" key="6">
    <source>
        <dbReference type="Pfam" id="PF07687"/>
    </source>
</evidence>
<dbReference type="AlphaFoldDB" id="A0A160V856"/>
<evidence type="ECO:0000313" key="7">
    <source>
        <dbReference type="EMBL" id="CUV01918.1"/>
    </source>
</evidence>
<comment type="subunit">
    <text evidence="2">Homodimer.</text>
</comment>
<dbReference type="GO" id="GO:0046872">
    <property type="term" value="F:metal ion binding"/>
    <property type="evidence" value="ECO:0007669"/>
    <property type="project" value="UniProtKB-KW"/>
</dbReference>
<evidence type="ECO:0000256" key="5">
    <source>
        <dbReference type="ARBA" id="ARBA00023211"/>
    </source>
</evidence>
<dbReference type="NCBIfam" id="TIGR01879">
    <property type="entry name" value="hydantase"/>
    <property type="match status" value="1"/>
</dbReference>
<protein>
    <submittedName>
        <fullName evidence="7">N-carbamoyl-L-amino acid hydrolase</fullName>
        <ecNumber evidence="7">3.5.1.87</ecNumber>
    </submittedName>
</protein>
<dbReference type="GO" id="GO:0050538">
    <property type="term" value="F:N-carbamoyl-L-amino-acid hydrolase activity"/>
    <property type="evidence" value="ECO:0007669"/>
    <property type="project" value="UniProtKB-EC"/>
</dbReference>
<gene>
    <name evidence="7" type="ORF">MGWOODY_Clf1594</name>
</gene>
<dbReference type="Gene3D" id="3.30.70.360">
    <property type="match status" value="1"/>
</dbReference>
<dbReference type="PROSITE" id="PS00758">
    <property type="entry name" value="ARGE_DAPE_CPG2_1"/>
    <property type="match status" value="1"/>
</dbReference>
<comment type="cofactor">
    <cofactor evidence="1">
        <name>Mn(2+)</name>
        <dbReference type="ChEBI" id="CHEBI:29035"/>
    </cofactor>
</comment>
<keyword evidence="4 7" id="KW-0378">Hydrolase</keyword>
<dbReference type="EMBL" id="FAXA01000151">
    <property type="protein sequence ID" value="CUV01918.1"/>
    <property type="molecule type" value="Genomic_DNA"/>
</dbReference>
<keyword evidence="5" id="KW-0464">Manganese</keyword>